<evidence type="ECO:0000313" key="1">
    <source>
        <dbReference type="EMBL" id="KAK0750207.1"/>
    </source>
</evidence>
<reference evidence="1" key="1">
    <citation type="submission" date="2023-06" db="EMBL/GenBank/DDBJ databases">
        <title>Genome-scale phylogeny and comparative genomics of the fungal order Sordariales.</title>
        <authorList>
            <consortium name="Lawrence Berkeley National Laboratory"/>
            <person name="Hensen N."/>
            <person name="Bonometti L."/>
            <person name="Westerberg I."/>
            <person name="Brannstrom I.O."/>
            <person name="Guillou S."/>
            <person name="Cros-Aarteil S."/>
            <person name="Calhoun S."/>
            <person name="Haridas S."/>
            <person name="Kuo A."/>
            <person name="Mondo S."/>
            <person name="Pangilinan J."/>
            <person name="Riley R."/>
            <person name="LaButti K."/>
            <person name="Andreopoulos B."/>
            <person name="Lipzen A."/>
            <person name="Chen C."/>
            <person name="Yanf M."/>
            <person name="Daum C."/>
            <person name="Ng V."/>
            <person name="Clum A."/>
            <person name="Steindorff A."/>
            <person name="Ohm R."/>
            <person name="Martin F."/>
            <person name="Silar P."/>
            <person name="Natvig D."/>
            <person name="Lalanne C."/>
            <person name="Gautier V."/>
            <person name="Ament-velasquez S.L."/>
            <person name="Kruys A."/>
            <person name="Hutchinson M.I."/>
            <person name="Powell A.J."/>
            <person name="Barry K."/>
            <person name="Miller A.N."/>
            <person name="Grigoriev I.V."/>
            <person name="Debuchy R."/>
            <person name="Gladieux P."/>
            <person name="Thoren M.H."/>
            <person name="Johannesson H."/>
        </authorList>
    </citation>
    <scope>NUCLEOTIDE SEQUENCE</scope>
    <source>
        <strain evidence="1">SMH3187-1</strain>
    </source>
</reference>
<dbReference type="Proteomes" id="UP001172155">
    <property type="component" value="Unassembled WGS sequence"/>
</dbReference>
<proteinExistence type="predicted"/>
<comment type="caution">
    <text evidence="1">The sequence shown here is derived from an EMBL/GenBank/DDBJ whole genome shotgun (WGS) entry which is preliminary data.</text>
</comment>
<dbReference type="EMBL" id="JAUKUD010000003">
    <property type="protein sequence ID" value="KAK0750207.1"/>
    <property type="molecule type" value="Genomic_DNA"/>
</dbReference>
<accession>A0AA40F2V2</accession>
<name>A0AA40F2V2_9PEZI</name>
<keyword evidence="2" id="KW-1185">Reference proteome</keyword>
<protein>
    <submittedName>
        <fullName evidence="1">Uncharacterized protein</fullName>
    </submittedName>
</protein>
<dbReference type="AlphaFoldDB" id="A0AA40F2V2"/>
<evidence type="ECO:0000313" key="2">
    <source>
        <dbReference type="Proteomes" id="UP001172155"/>
    </source>
</evidence>
<gene>
    <name evidence="1" type="ORF">B0T18DRAFT_123558</name>
</gene>
<organism evidence="1 2">
    <name type="scientific">Schizothecium vesticola</name>
    <dbReference type="NCBI Taxonomy" id="314040"/>
    <lineage>
        <taxon>Eukaryota</taxon>
        <taxon>Fungi</taxon>
        <taxon>Dikarya</taxon>
        <taxon>Ascomycota</taxon>
        <taxon>Pezizomycotina</taxon>
        <taxon>Sordariomycetes</taxon>
        <taxon>Sordariomycetidae</taxon>
        <taxon>Sordariales</taxon>
        <taxon>Schizotheciaceae</taxon>
        <taxon>Schizothecium</taxon>
    </lineage>
</organism>
<sequence>MSAKPARLSLLASNASHCLEARECAPCATLSILPSRGSDSCGLRASSHVVLVRWGGTFDARRQCPWQVEWISTKAEAKRLIQHTTPGIRWSSPTQLLIWRLLACLWESGRDPEFSSTCGRMWEMERESVLKAWEWCQW</sequence>